<sequence>MEAKRRLKRLVPAGATAAAPTAVRPSPEMPSRQDAAEPPLPAPAPALEEGFMEALLERGKDVFEALRRCVEQSGEPCEGNVMYTWNSWHMEDQMEAKRKNLVALARSLRRKEGDGVPQILEIGFNAGHSACLMLLAHPSARVVAFDLCEHGYSRPCAEALRSHFGHQRLVLHAGPSGETLPAYRAADPSAVFDLLHVDGGHQYQIALADMENCLLLSRRPPGPRSLVVLDDTDITGIAAVWADVAASGNVLECASIHAMGDFRHAIGEFLRDGLREPGTCGACGINGAPHACGGCRAVRYCGEACGRMHWRRHRSVCEARRPPPLCFPALGELTPSALLQAHPDGRLVAARDLAAGSTLFSEVPLSFHVEREARHRLCVNCGSPAPGRPPCASCGQAVLCGACTGAPCRMCPELRITRGHVGPFTLLALDLVRRRESRELPGGALPPPPPGCPGEEHRRAAAAVQRVGHFCSAVRWPEERAAEVVAVAMLGRLDLGRADQALAMGYYSGLARLRAATVACTAQHLAHGNMQLEVRPSPEHMFTLCAKVCRDVLAGTPVSLCG</sequence>
<keyword evidence="3" id="KW-0862">Zinc</keyword>
<gene>
    <name evidence="7" type="ORF">AMON00008_LOCUS8365</name>
</gene>
<dbReference type="EMBL" id="HBNR01012948">
    <property type="protein sequence ID" value="CAE4568746.1"/>
    <property type="molecule type" value="Transcribed_RNA"/>
</dbReference>
<dbReference type="InterPro" id="IPR002893">
    <property type="entry name" value="Znf_MYND"/>
</dbReference>
<evidence type="ECO:0000313" key="7">
    <source>
        <dbReference type="EMBL" id="CAE4568746.1"/>
    </source>
</evidence>
<accession>A0A7S4Q0R9</accession>
<dbReference type="Gene3D" id="3.40.50.150">
    <property type="entry name" value="Vaccinia Virus protein VP39"/>
    <property type="match status" value="1"/>
</dbReference>
<dbReference type="SUPFAM" id="SSF53335">
    <property type="entry name" value="S-adenosyl-L-methionine-dependent methyltransferases"/>
    <property type="match status" value="1"/>
</dbReference>
<dbReference type="PROSITE" id="PS01360">
    <property type="entry name" value="ZF_MYND_1"/>
    <property type="match status" value="1"/>
</dbReference>
<evidence type="ECO:0000259" key="6">
    <source>
        <dbReference type="PROSITE" id="PS50865"/>
    </source>
</evidence>
<dbReference type="SUPFAM" id="SSF144232">
    <property type="entry name" value="HIT/MYND zinc finger-like"/>
    <property type="match status" value="1"/>
</dbReference>
<dbReference type="GO" id="GO:0008270">
    <property type="term" value="F:zinc ion binding"/>
    <property type="evidence" value="ECO:0007669"/>
    <property type="project" value="UniProtKB-KW"/>
</dbReference>
<dbReference type="Pfam" id="PF13578">
    <property type="entry name" value="Methyltransf_24"/>
    <property type="match status" value="1"/>
</dbReference>
<feature type="region of interest" description="Disordered" evidence="5">
    <location>
        <begin position="1"/>
        <end position="44"/>
    </location>
</feature>
<name>A0A7S4Q0R9_9DINO</name>
<dbReference type="PROSITE" id="PS50865">
    <property type="entry name" value="ZF_MYND_2"/>
    <property type="match status" value="1"/>
</dbReference>
<proteinExistence type="predicted"/>
<organism evidence="7">
    <name type="scientific">Alexandrium monilatum</name>
    <dbReference type="NCBI Taxonomy" id="311494"/>
    <lineage>
        <taxon>Eukaryota</taxon>
        <taxon>Sar</taxon>
        <taxon>Alveolata</taxon>
        <taxon>Dinophyceae</taxon>
        <taxon>Gonyaulacales</taxon>
        <taxon>Pyrocystaceae</taxon>
        <taxon>Alexandrium</taxon>
    </lineage>
</organism>
<evidence type="ECO:0000256" key="1">
    <source>
        <dbReference type="ARBA" id="ARBA00022723"/>
    </source>
</evidence>
<dbReference type="InterPro" id="IPR046341">
    <property type="entry name" value="SET_dom_sf"/>
</dbReference>
<evidence type="ECO:0000256" key="5">
    <source>
        <dbReference type="SAM" id="MobiDB-lite"/>
    </source>
</evidence>
<dbReference type="Gene3D" id="2.170.270.10">
    <property type="entry name" value="SET domain"/>
    <property type="match status" value="1"/>
</dbReference>
<evidence type="ECO:0000256" key="2">
    <source>
        <dbReference type="ARBA" id="ARBA00022771"/>
    </source>
</evidence>
<reference evidence="7" key="1">
    <citation type="submission" date="2021-01" db="EMBL/GenBank/DDBJ databases">
        <authorList>
            <person name="Corre E."/>
            <person name="Pelletier E."/>
            <person name="Niang G."/>
            <person name="Scheremetjew M."/>
            <person name="Finn R."/>
            <person name="Kale V."/>
            <person name="Holt S."/>
            <person name="Cochrane G."/>
            <person name="Meng A."/>
            <person name="Brown T."/>
            <person name="Cohen L."/>
        </authorList>
    </citation>
    <scope>NUCLEOTIDE SEQUENCE</scope>
    <source>
        <strain evidence="7">CCMP3105</strain>
    </source>
</reference>
<dbReference type="InterPro" id="IPR029063">
    <property type="entry name" value="SAM-dependent_MTases_sf"/>
</dbReference>
<evidence type="ECO:0000256" key="3">
    <source>
        <dbReference type="ARBA" id="ARBA00022833"/>
    </source>
</evidence>
<dbReference type="Gene3D" id="6.10.140.2220">
    <property type="match status" value="2"/>
</dbReference>
<keyword evidence="2 4" id="KW-0863">Zinc-finger</keyword>
<keyword evidence="1" id="KW-0479">Metal-binding</keyword>
<feature type="compositionally biased region" description="Low complexity" evidence="5">
    <location>
        <begin position="12"/>
        <end position="22"/>
    </location>
</feature>
<dbReference type="Pfam" id="PF01753">
    <property type="entry name" value="zf-MYND"/>
    <property type="match status" value="1"/>
</dbReference>
<evidence type="ECO:0000256" key="4">
    <source>
        <dbReference type="PROSITE-ProRule" id="PRU00134"/>
    </source>
</evidence>
<feature type="domain" description="MYND-type" evidence="6">
    <location>
        <begin position="280"/>
        <end position="317"/>
    </location>
</feature>
<dbReference type="AlphaFoldDB" id="A0A7S4Q0R9"/>
<protein>
    <recommendedName>
        <fullName evidence="6">MYND-type domain-containing protein</fullName>
    </recommendedName>
</protein>